<accession>A0A139SQC8</accession>
<dbReference type="EMBL" id="LSZP01000020">
    <property type="protein sequence ID" value="KXU36732.1"/>
    <property type="molecule type" value="Genomic_DNA"/>
</dbReference>
<organism evidence="1 2">
    <name type="scientific">Cephaloticoccus capnophilus</name>
    <dbReference type="NCBI Taxonomy" id="1548208"/>
    <lineage>
        <taxon>Bacteria</taxon>
        <taxon>Pseudomonadati</taxon>
        <taxon>Verrucomicrobiota</taxon>
        <taxon>Opitutia</taxon>
        <taxon>Opitutales</taxon>
        <taxon>Opitutaceae</taxon>
        <taxon>Cephaloticoccus</taxon>
    </lineage>
</organism>
<evidence type="ECO:0000313" key="2">
    <source>
        <dbReference type="Proteomes" id="UP000071392"/>
    </source>
</evidence>
<reference evidence="1 2" key="1">
    <citation type="submission" date="2016-02" db="EMBL/GenBank/DDBJ databases">
        <authorList>
            <person name="Wen L."/>
            <person name="He K."/>
            <person name="Yang H."/>
        </authorList>
    </citation>
    <scope>NUCLEOTIDE SEQUENCE [LARGE SCALE GENOMIC DNA]</scope>
    <source>
        <strain evidence="1 2">CV41</strain>
    </source>
</reference>
<keyword evidence="2" id="KW-1185">Reference proteome</keyword>
<sequence>MIINPRPANALRRASFILGTARNSRPSRHSPKAVALPLSLHWAHYGVRHRITAWPDVRLEKNYDGEWIPIRLDAALLESASLELSRPGHETHWACYLGFVPPPEREFIENFEFNRVSALFAAAHCPALLPELRRTPVLTVFLAEQFELRDTGSAAWAQLDAVYERAGIWGVLEWLGLPATTQPLHALGELDSPDLPRRFLERLRAQLWQAPQPQAQIARPALSTLFAERIAA</sequence>
<protein>
    <submittedName>
        <fullName evidence="1">Uncharacterized protein</fullName>
    </submittedName>
</protein>
<dbReference type="OrthoDB" id="194192at2"/>
<evidence type="ECO:0000313" key="1">
    <source>
        <dbReference type="EMBL" id="KXU36732.1"/>
    </source>
</evidence>
<dbReference type="RefSeq" id="WP_068711166.1">
    <property type="nucleotide sequence ID" value="NZ_LSZP01000020.1"/>
</dbReference>
<name>A0A139SQC8_9BACT</name>
<dbReference type="AlphaFoldDB" id="A0A139SQC8"/>
<gene>
    <name evidence="1" type="ORF">AXK12_02965</name>
</gene>
<comment type="caution">
    <text evidence="1">The sequence shown here is derived from an EMBL/GenBank/DDBJ whole genome shotgun (WGS) entry which is preliminary data.</text>
</comment>
<proteinExistence type="predicted"/>
<dbReference type="Proteomes" id="UP000071392">
    <property type="component" value="Unassembled WGS sequence"/>
</dbReference>
<dbReference type="STRING" id="1548208.AXK12_02965"/>